<feature type="compositionally biased region" description="Polar residues" evidence="1">
    <location>
        <begin position="122"/>
        <end position="139"/>
    </location>
</feature>
<gene>
    <name evidence="2" type="ORF">SISNIDRAFT_458016</name>
</gene>
<dbReference type="EMBL" id="KV419423">
    <property type="protein sequence ID" value="KZS90116.1"/>
    <property type="molecule type" value="Genomic_DNA"/>
</dbReference>
<name>A0A164QZR1_9AGAM</name>
<sequence>MALSDLPKMILRLPLPNIRVAPSPYQVHWPTPPTSFEEAIELARTCPRKPIRNSEPSVSPTAVQLETHDIDAGVSTKNQIYNALYSGPLADMQSSGEDYAQDIRRCSAESLAGPEIPEAASPSPNLGSSARQASASPRNETYHPYPAPNSIEAEQSVARSSRVKTKNESSRAANFKDGDRDVPQNPKYASIHPQSKRSDGESARDAGVPQSLQLVGQLDPLRARWTPEALAVADEVHLNIGSRPFIVLEPYLRRCRVLALKLFPSQLGGLGVCIHESQVLFVKHLFDSQDLLKCHPSNVALLLLILAHGHSTFGDSESLLYQYTFKEYKGKAEALKDYLIRGAETLLNVTDWSRNDMTAMQAVYVYELLALFKICSRIVRVLLGLHHFNDKDAWSGFQPRLKRAIDACRSRMESRGMSYRDPLSDTSEFTVRSKAQEVSLAISLPHMH</sequence>
<evidence type="ECO:0000256" key="1">
    <source>
        <dbReference type="SAM" id="MobiDB-lite"/>
    </source>
</evidence>
<dbReference type="Proteomes" id="UP000076722">
    <property type="component" value="Unassembled WGS sequence"/>
</dbReference>
<feature type="region of interest" description="Disordered" evidence="1">
    <location>
        <begin position="114"/>
        <end position="207"/>
    </location>
</feature>
<accession>A0A164QZR1</accession>
<organism evidence="2 3">
    <name type="scientific">Sistotremastrum niveocremeum HHB9708</name>
    <dbReference type="NCBI Taxonomy" id="1314777"/>
    <lineage>
        <taxon>Eukaryota</taxon>
        <taxon>Fungi</taxon>
        <taxon>Dikarya</taxon>
        <taxon>Basidiomycota</taxon>
        <taxon>Agaricomycotina</taxon>
        <taxon>Agaricomycetes</taxon>
        <taxon>Sistotremastrales</taxon>
        <taxon>Sistotremastraceae</taxon>
        <taxon>Sertulicium</taxon>
        <taxon>Sertulicium niveocremeum</taxon>
    </lineage>
</organism>
<keyword evidence="3" id="KW-1185">Reference proteome</keyword>
<protein>
    <submittedName>
        <fullName evidence="2">Uncharacterized protein</fullName>
    </submittedName>
</protein>
<reference evidence="2 3" key="1">
    <citation type="journal article" date="2016" name="Mol. Biol. Evol.">
        <title>Comparative Genomics of Early-Diverging Mushroom-Forming Fungi Provides Insights into the Origins of Lignocellulose Decay Capabilities.</title>
        <authorList>
            <person name="Nagy L.G."/>
            <person name="Riley R."/>
            <person name="Tritt A."/>
            <person name="Adam C."/>
            <person name="Daum C."/>
            <person name="Floudas D."/>
            <person name="Sun H."/>
            <person name="Yadav J.S."/>
            <person name="Pangilinan J."/>
            <person name="Larsson K.H."/>
            <person name="Matsuura K."/>
            <person name="Barry K."/>
            <person name="Labutti K."/>
            <person name="Kuo R."/>
            <person name="Ohm R.A."/>
            <person name="Bhattacharya S.S."/>
            <person name="Shirouzu T."/>
            <person name="Yoshinaga Y."/>
            <person name="Martin F.M."/>
            <person name="Grigoriev I.V."/>
            <person name="Hibbett D.S."/>
        </authorList>
    </citation>
    <scope>NUCLEOTIDE SEQUENCE [LARGE SCALE GENOMIC DNA]</scope>
    <source>
        <strain evidence="2 3">HHB9708</strain>
    </source>
</reference>
<evidence type="ECO:0000313" key="3">
    <source>
        <dbReference type="Proteomes" id="UP000076722"/>
    </source>
</evidence>
<feature type="compositionally biased region" description="Basic and acidic residues" evidence="1">
    <location>
        <begin position="165"/>
        <end position="182"/>
    </location>
</feature>
<evidence type="ECO:0000313" key="2">
    <source>
        <dbReference type="EMBL" id="KZS90116.1"/>
    </source>
</evidence>
<proteinExistence type="predicted"/>
<dbReference type="AlphaFoldDB" id="A0A164QZR1"/>